<dbReference type="Proteomes" id="UP000198688">
    <property type="component" value="Chromosome I"/>
</dbReference>
<evidence type="ECO:0000256" key="1">
    <source>
        <dbReference type="ARBA" id="ARBA00004651"/>
    </source>
</evidence>
<gene>
    <name evidence="9" type="ORF">SAMN04489716_1599</name>
</gene>
<dbReference type="Gene3D" id="1.10.3730.20">
    <property type="match status" value="1"/>
</dbReference>
<reference evidence="9 10" key="1">
    <citation type="submission" date="2016-10" db="EMBL/GenBank/DDBJ databases">
        <authorList>
            <person name="de Groot N.N."/>
        </authorList>
    </citation>
    <scope>NUCLEOTIDE SEQUENCE [LARGE SCALE GENOMIC DNA]</scope>
    <source>
        <strain evidence="9 10">DSM 43941</strain>
    </source>
</reference>
<dbReference type="EMBL" id="LT629758">
    <property type="protein sequence ID" value="SDS78055.1"/>
    <property type="molecule type" value="Genomic_DNA"/>
</dbReference>
<evidence type="ECO:0000256" key="2">
    <source>
        <dbReference type="ARBA" id="ARBA00007362"/>
    </source>
</evidence>
<dbReference type="GO" id="GO:0005886">
    <property type="term" value="C:plasma membrane"/>
    <property type="evidence" value="ECO:0007669"/>
    <property type="project" value="UniProtKB-SubCell"/>
</dbReference>
<evidence type="ECO:0000313" key="10">
    <source>
        <dbReference type="Proteomes" id="UP000198688"/>
    </source>
</evidence>
<evidence type="ECO:0000256" key="3">
    <source>
        <dbReference type="ARBA" id="ARBA00022475"/>
    </source>
</evidence>
<name>A0A1H1V016_9ACTN</name>
<feature type="transmembrane region" description="Helical" evidence="7">
    <location>
        <begin position="269"/>
        <end position="291"/>
    </location>
</feature>
<organism evidence="9 10">
    <name type="scientific">Actinoplanes derwentensis</name>
    <dbReference type="NCBI Taxonomy" id="113562"/>
    <lineage>
        <taxon>Bacteria</taxon>
        <taxon>Bacillati</taxon>
        <taxon>Actinomycetota</taxon>
        <taxon>Actinomycetes</taxon>
        <taxon>Micromonosporales</taxon>
        <taxon>Micromonosporaceae</taxon>
        <taxon>Actinoplanes</taxon>
    </lineage>
</organism>
<dbReference type="InterPro" id="IPR051258">
    <property type="entry name" value="Diverse_Substrate_Transporter"/>
</dbReference>
<dbReference type="Pfam" id="PF00892">
    <property type="entry name" value="EamA"/>
    <property type="match status" value="2"/>
</dbReference>
<feature type="transmembrane region" description="Helical" evidence="7">
    <location>
        <begin position="212"/>
        <end position="235"/>
    </location>
</feature>
<keyword evidence="6 7" id="KW-0472">Membrane</keyword>
<protein>
    <submittedName>
        <fullName evidence="9">EamA domain-containing membrane protein RarD</fullName>
    </submittedName>
</protein>
<keyword evidence="4 7" id="KW-0812">Transmembrane</keyword>
<feature type="transmembrane region" description="Helical" evidence="7">
    <location>
        <begin position="151"/>
        <end position="169"/>
    </location>
</feature>
<evidence type="ECO:0000259" key="8">
    <source>
        <dbReference type="Pfam" id="PF00892"/>
    </source>
</evidence>
<feature type="domain" description="EamA" evidence="8">
    <location>
        <begin position="151"/>
        <end position="282"/>
    </location>
</feature>
<dbReference type="PANTHER" id="PTHR42920">
    <property type="entry name" value="OS03G0707200 PROTEIN-RELATED"/>
    <property type="match status" value="1"/>
</dbReference>
<dbReference type="InterPro" id="IPR000620">
    <property type="entry name" value="EamA_dom"/>
</dbReference>
<comment type="subcellular location">
    <subcellularLocation>
        <location evidence="1">Cell membrane</location>
        <topology evidence="1">Multi-pass membrane protein</topology>
    </subcellularLocation>
</comment>
<proteinExistence type="inferred from homology"/>
<accession>A0A1H1V016</accession>
<feature type="transmembrane region" description="Helical" evidence="7">
    <location>
        <begin position="67"/>
        <end position="89"/>
    </location>
</feature>
<comment type="similarity">
    <text evidence="2">Belongs to the EamA transporter family.</text>
</comment>
<dbReference type="PANTHER" id="PTHR42920:SF5">
    <property type="entry name" value="EAMA DOMAIN-CONTAINING PROTEIN"/>
    <property type="match status" value="1"/>
</dbReference>
<feature type="transmembrane region" description="Helical" evidence="7">
    <location>
        <begin position="37"/>
        <end position="55"/>
    </location>
</feature>
<keyword evidence="3" id="KW-1003">Cell membrane</keyword>
<feature type="transmembrane region" description="Helical" evidence="7">
    <location>
        <begin position="181"/>
        <end position="200"/>
    </location>
</feature>
<feature type="transmembrane region" description="Helical" evidence="7">
    <location>
        <begin position="95"/>
        <end position="115"/>
    </location>
</feature>
<feature type="transmembrane region" description="Helical" evidence="7">
    <location>
        <begin position="242"/>
        <end position="263"/>
    </location>
</feature>
<dbReference type="STRING" id="113562.SAMN04489716_1599"/>
<dbReference type="RefSeq" id="WP_231954296.1">
    <property type="nucleotide sequence ID" value="NZ_BOMJ01000093.1"/>
</dbReference>
<evidence type="ECO:0000256" key="5">
    <source>
        <dbReference type="ARBA" id="ARBA00022989"/>
    </source>
</evidence>
<dbReference type="InterPro" id="IPR037185">
    <property type="entry name" value="EmrE-like"/>
</dbReference>
<evidence type="ECO:0000256" key="7">
    <source>
        <dbReference type="SAM" id="Phobius"/>
    </source>
</evidence>
<feature type="domain" description="EamA" evidence="8">
    <location>
        <begin position="5"/>
        <end position="140"/>
    </location>
</feature>
<dbReference type="SUPFAM" id="SSF103481">
    <property type="entry name" value="Multidrug resistance efflux transporter EmrE"/>
    <property type="match status" value="2"/>
</dbReference>
<keyword evidence="10" id="KW-1185">Reference proteome</keyword>
<sequence length="311" mass="31317">MLVPMGPLLCLFSAACFGAMAVFGKYAYQAGVTPPTLLLIRFTLAAVLLGLFLPFATTRPARVPGRVLAIALGLGAIGYATQASLYFAALTVMDASPLALILYTYPLMVTVAAVLLGRDRLTPARGVALIAATGGTLLVLLGSGAASFHPLGVALGIGSALTYTVYILVSDRVVRELPPLLLATLVMAGAAVALAGRSAATGGPDLNFAPAGWLWLACIAVVSTVLAMLTFFAGLRRTGPSTAAILSTFEPVVTAALATLLLGESLSPLQLVGGALVLISAMSLGSAGAAARGAPQPAGGGGSEHQLHPRG</sequence>
<evidence type="ECO:0000256" key="4">
    <source>
        <dbReference type="ARBA" id="ARBA00022692"/>
    </source>
</evidence>
<evidence type="ECO:0000256" key="6">
    <source>
        <dbReference type="ARBA" id="ARBA00023136"/>
    </source>
</evidence>
<evidence type="ECO:0000313" key="9">
    <source>
        <dbReference type="EMBL" id="SDS78055.1"/>
    </source>
</evidence>
<dbReference type="AlphaFoldDB" id="A0A1H1V016"/>
<feature type="transmembrane region" description="Helical" evidence="7">
    <location>
        <begin position="127"/>
        <end position="145"/>
    </location>
</feature>
<keyword evidence="5 7" id="KW-1133">Transmembrane helix</keyword>